<name>A0A1Z4N4U9_9CYAN</name>
<dbReference type="EMBL" id="AP018248">
    <property type="protein sequence ID" value="BAZ00727.1"/>
    <property type="molecule type" value="Genomic_DNA"/>
</dbReference>
<feature type="repeat" description="WD" evidence="3">
    <location>
        <begin position="308"/>
        <end position="349"/>
    </location>
</feature>
<feature type="repeat" description="WD" evidence="3">
    <location>
        <begin position="62"/>
        <end position="103"/>
    </location>
</feature>
<dbReference type="PROSITE" id="PS50294">
    <property type="entry name" value="WD_REPEATS_REGION"/>
    <property type="match status" value="14"/>
</dbReference>
<dbReference type="PROSITE" id="PS50293">
    <property type="entry name" value="TPR_REGION"/>
    <property type="match status" value="2"/>
</dbReference>
<dbReference type="Gene3D" id="2.130.10.10">
    <property type="entry name" value="YVTN repeat-like/Quinoprotein amine dehydrogenase"/>
    <property type="match status" value="7"/>
</dbReference>
<dbReference type="InterPro" id="IPR011659">
    <property type="entry name" value="WD40"/>
</dbReference>
<feature type="domain" description="CHAT" evidence="5">
    <location>
        <begin position="1713"/>
        <end position="1994"/>
    </location>
</feature>
<feature type="repeat" description="WD" evidence="3">
    <location>
        <begin position="1152"/>
        <end position="1184"/>
    </location>
</feature>
<sequence length="1996" mass="217926">MRYCRTLLIAFITFLVVISPNFGQNLSILFPANRVLAQTPNQKTNSVLSGNFVDYFAEERQFKGHEGSVNSASFSPDGKRIVTAGSDATARIWDFSGKELLVLQGHQGSVRSANFSSDAQLIVTASFDGTARVWNNSGQQLAELKGHQGNVNSASFSPDGKRVVTAGADKTVRIWDISGKQLAEFKEHEGSIYSANFSPDGQRIVTAAADKTARVWDLSGKMLAQLQGHTDTVWSANFSPDGKQIVTASDDKTARVWDLSGKVLAELKRHSDSVYSASFSPDGQKIVTASVDFTSLLWDSSGKLLGKLQQHTGGVNSARFSADGKFIVTSSNDGTARIWDTQSKILTQLQGHQAKLWEANFSPDGKLVLTAGEDGTARLWDISTQKLLLVLKENNDSVTSASFSPDGKLILTSSAGSIHVWDISGKLITEIVDYENFIQRASFSPDGRLIIANGQYGSSFIWDISGKLIAKIKGSLNRNLTQRFPSFSPDGKQIITVSDSDKTAWLWDLAGNLLAELKGPKSPGSNVITDFSPDGQKIVVASGDPEVSVWNTSGKLLLKIQLNQRYVNSAVFSLDGKSILTVADKVSLWDLSGNLLMEMPLTASFASFSPNGKSILTETNNIIRVWDLSGALLAELKGENQSNITSTNFSPDGQQVITASEDYTARIWYLTDKQQAQQKLPETPFSDYVEPKSTIGITEAYISFSPDAKYVIVYSGYGIAHVWDISGKLLAELKGVTDEANFSPDGQKIVTTANRIVRVWDIYGNLLAEFEGGDKAKFSADGKRIITSSWNGFARISDTSGKLVAELKGGEAKFSADGKLIVTNSSDGILRVWDINGKLIAELKGHEDIVTSASFSPDGQQIVTTSKDKTARLWNIFGKQLVLLKGHQGKVTSASFSPNGKQIITIAADGNYDSVNGTTKTAILWNLDGKLRKEFKQLQEVWGAGDSASFSPDGQKILTVSHDDTVHLWDLSGKKLVDLTSVDGKGYVNSNGKAFVKSASFSPDGKLILVPYNGNTVRVWNSSGKLVAELKGGLNNNASFTPDGKKILTLSQDTTARVWDLSGKLTAVLQQGNQVRVNSASFSPDGQIVVAVMENNTPRLWDVSGKFRAELQGHEFWVRSAAFSPDSKLIVTTSDDGTARIWNTLGKQVAILQGHEGSLTNANFSSDGKRIIASTNNNTSYIWDTAGKLINQTNENLEIFHADEELIVAESQNNNDNRNVRILNNSGKLIAEIKGHQDKVNTAHLSRDGKLIVTASNDGTVRVWDTSSKQLAILELPAPVFSPRVQADRLRDLQYYAPNCAQAFEPWQKALKIYQEISDNKNQAVILEQLGNAYYCLSDYTNAINSYTEASTISQKHNYPEIQARNLSNLGGIYNSLADYDQALNYYAEALKIIQQQDTQLKAEILRGRGEIYNLQGKYNEAIKDYSQALAIDDNLQNVYGIAKDKVNLANIYYVLDDYSKAIQYYKETLDFTPSESLAGLGNTYLSLGNTAKAVELHQQSLAKAQNENKEAVGNALNNLAYAWIKSNNLPEAEKNLLEAIKIWESLRAGLNDANKVSIFEKQFRTYRLLQEVLIAQNKINEALEISERGRSRAFVELLARRLSPNQTQQSSITPPNIEQIKQIAKLQNATLVQYSIVNQEDKQKIKESEIYIWVVKPTGEVAFHRQDIKPLLQKENKTLAQLVDISRLSIGVRSRAGGIIAAAADGANQPKRLQQLHDLLIKPIANQLPSSPSDRIIFIPQGSLFLVPFPALQDAQNKYLVEKHTILTAPSIQLLDLTRQQKLSHQGKSASLPNLVVGNPTMPFVSLVPGGKAQQLPALDGAEKEAKAIAPLLKTKAIIGSQATETAIAQKMTQSRIIHLATHGLFDDLRGLGSAIALAPAGKDDGLLTAEEILDLKLQAELVVLSACDTGRGKITGDGVIGLSRSFISAGVPSIVVSLWQVPDTPTASLMTEFYQHSSKNSDKAAALRQAMLTTMKTHPDPVNWAAFTLIGEVN</sequence>
<feature type="repeat" description="WD" evidence="3">
    <location>
        <begin position="814"/>
        <end position="836"/>
    </location>
</feature>
<dbReference type="Pfam" id="PF12770">
    <property type="entry name" value="CHAT"/>
    <property type="match status" value="1"/>
</dbReference>
<dbReference type="PROSITE" id="PS50005">
    <property type="entry name" value="TPR"/>
    <property type="match status" value="4"/>
</dbReference>
<feature type="repeat" description="WD" evidence="3">
    <location>
        <begin position="843"/>
        <end position="876"/>
    </location>
</feature>
<feature type="repeat" description="WD" evidence="3">
    <location>
        <begin position="1039"/>
        <end position="1062"/>
    </location>
</feature>
<dbReference type="InterPro" id="IPR020472">
    <property type="entry name" value="WD40_PAC1"/>
</dbReference>
<feature type="repeat" description="TPR" evidence="4">
    <location>
        <begin position="1324"/>
        <end position="1357"/>
    </location>
</feature>
<dbReference type="InterPro" id="IPR011990">
    <property type="entry name" value="TPR-like_helical_dom_sf"/>
</dbReference>
<proteinExistence type="predicted"/>
<dbReference type="Pfam" id="PF07676">
    <property type="entry name" value="PD40"/>
    <property type="match status" value="1"/>
</dbReference>
<dbReference type="RefSeq" id="WP_096579819.1">
    <property type="nucleotide sequence ID" value="NZ_CAWNJS010000001.1"/>
</dbReference>
<dbReference type="PROSITE" id="PS50082">
    <property type="entry name" value="WD_REPEATS_2"/>
    <property type="match status" value="20"/>
</dbReference>
<dbReference type="KEGG" id="ttq:NIES37_47230"/>
<evidence type="ECO:0000313" key="7">
    <source>
        <dbReference type="Proteomes" id="UP000218785"/>
    </source>
</evidence>
<evidence type="ECO:0000256" key="3">
    <source>
        <dbReference type="PROSITE-ProRule" id="PRU00221"/>
    </source>
</evidence>
<reference evidence="6 7" key="1">
    <citation type="submission" date="2017-06" db="EMBL/GenBank/DDBJ databases">
        <title>Genome sequencing of cyanobaciteial culture collection at National Institute for Environmental Studies (NIES).</title>
        <authorList>
            <person name="Hirose Y."/>
            <person name="Shimura Y."/>
            <person name="Fujisawa T."/>
            <person name="Nakamura Y."/>
            <person name="Kawachi M."/>
        </authorList>
    </citation>
    <scope>NUCLEOTIDE SEQUENCE [LARGE SCALE GENOMIC DNA]</scope>
    <source>
        <strain evidence="6 7">NIES-37</strain>
    </source>
</reference>
<feature type="repeat" description="WD" evidence="3">
    <location>
        <begin position="1070"/>
        <end position="1104"/>
    </location>
</feature>
<dbReference type="Proteomes" id="UP000218785">
    <property type="component" value="Chromosome"/>
</dbReference>
<dbReference type="InterPro" id="IPR019734">
    <property type="entry name" value="TPR_rpt"/>
</dbReference>
<feature type="repeat" description="WD" evidence="3">
    <location>
        <begin position="637"/>
        <end position="678"/>
    </location>
</feature>
<dbReference type="Gene3D" id="1.25.40.10">
    <property type="entry name" value="Tetratricopeptide repeat domain"/>
    <property type="match status" value="3"/>
</dbReference>
<dbReference type="SUPFAM" id="SSF48452">
    <property type="entry name" value="TPR-like"/>
    <property type="match status" value="2"/>
</dbReference>
<feature type="repeat" description="WD" evidence="3">
    <location>
        <begin position="1233"/>
        <end position="1274"/>
    </location>
</feature>
<protein>
    <submittedName>
        <fullName evidence="6">WD-40 repeat-containing protein</fullName>
    </submittedName>
</protein>
<dbReference type="InterPro" id="IPR001680">
    <property type="entry name" value="WD40_rpt"/>
</dbReference>
<keyword evidence="2" id="KW-0677">Repeat</keyword>
<feature type="repeat" description="TPR" evidence="4">
    <location>
        <begin position="1364"/>
        <end position="1397"/>
    </location>
</feature>
<dbReference type="Pfam" id="PF13176">
    <property type="entry name" value="TPR_7"/>
    <property type="match status" value="1"/>
</dbReference>
<dbReference type="SUPFAM" id="SSF50998">
    <property type="entry name" value="Quinoprotein alcohol dehydrogenase-like"/>
    <property type="match status" value="1"/>
</dbReference>
<feature type="repeat" description="WD" evidence="3">
    <location>
        <begin position="267"/>
        <end position="299"/>
    </location>
</feature>
<evidence type="ECO:0000256" key="2">
    <source>
        <dbReference type="ARBA" id="ARBA00022737"/>
    </source>
</evidence>
<evidence type="ECO:0000259" key="5">
    <source>
        <dbReference type="Pfam" id="PF12770"/>
    </source>
</evidence>
<dbReference type="Pfam" id="PF13374">
    <property type="entry name" value="TPR_10"/>
    <property type="match status" value="1"/>
</dbReference>
<dbReference type="Pfam" id="PF00400">
    <property type="entry name" value="WD40"/>
    <property type="match status" value="20"/>
</dbReference>
<feature type="repeat" description="WD" evidence="3">
    <location>
        <begin position="1111"/>
        <end position="1143"/>
    </location>
</feature>
<dbReference type="PROSITE" id="PS00678">
    <property type="entry name" value="WD_REPEATS_1"/>
    <property type="match status" value="10"/>
</dbReference>
<dbReference type="SMART" id="SM00028">
    <property type="entry name" value="TPR"/>
    <property type="match status" value="6"/>
</dbReference>
<organism evidence="6 7">
    <name type="scientific">Tolypothrix tenuis PCC 7101</name>
    <dbReference type="NCBI Taxonomy" id="231146"/>
    <lineage>
        <taxon>Bacteria</taxon>
        <taxon>Bacillati</taxon>
        <taxon>Cyanobacteriota</taxon>
        <taxon>Cyanophyceae</taxon>
        <taxon>Nostocales</taxon>
        <taxon>Tolypothrichaceae</taxon>
        <taxon>Tolypothrix</taxon>
    </lineage>
</organism>
<evidence type="ECO:0000256" key="4">
    <source>
        <dbReference type="PROSITE-ProRule" id="PRU00339"/>
    </source>
</evidence>
<feature type="repeat" description="WD" evidence="3">
    <location>
        <begin position="185"/>
        <end position="219"/>
    </location>
</feature>
<feature type="repeat" description="WD" evidence="3">
    <location>
        <begin position="884"/>
        <end position="910"/>
    </location>
</feature>
<feature type="repeat" description="TPR" evidence="4">
    <location>
        <begin position="1443"/>
        <end position="1476"/>
    </location>
</feature>
<keyword evidence="7" id="KW-1185">Reference proteome</keyword>
<dbReference type="SUPFAM" id="SSF82171">
    <property type="entry name" value="DPP6 N-terminal domain-like"/>
    <property type="match status" value="1"/>
</dbReference>
<dbReference type="InterPro" id="IPR024983">
    <property type="entry name" value="CHAT_dom"/>
</dbReference>
<feature type="repeat" description="WD" evidence="3">
    <location>
        <begin position="531"/>
        <end position="551"/>
    </location>
</feature>
<dbReference type="CDD" id="cd00200">
    <property type="entry name" value="WD40"/>
    <property type="match status" value="4"/>
</dbReference>
<dbReference type="InterPro" id="IPR011047">
    <property type="entry name" value="Quinoprotein_ADH-like_sf"/>
</dbReference>
<dbReference type="InterPro" id="IPR019775">
    <property type="entry name" value="WD40_repeat_CS"/>
</dbReference>
<feature type="repeat" description="WD" evidence="3">
    <location>
        <begin position="144"/>
        <end position="185"/>
    </location>
</feature>
<evidence type="ECO:0000313" key="6">
    <source>
        <dbReference type="EMBL" id="BAZ00727.1"/>
    </source>
</evidence>
<gene>
    <name evidence="6" type="ORF">NIES37_47230</name>
</gene>
<feature type="repeat" description="WD" evidence="3">
    <location>
        <begin position="947"/>
        <end position="979"/>
    </location>
</feature>
<feature type="repeat" description="WD" evidence="3">
    <location>
        <begin position="226"/>
        <end position="260"/>
    </location>
</feature>
<accession>A0A1Z4N4U9</accession>
<dbReference type="PANTHER" id="PTHR19879:SF9">
    <property type="entry name" value="TRANSCRIPTION INITIATION FACTOR TFIID SUBUNIT 5"/>
    <property type="match status" value="1"/>
</dbReference>
<dbReference type="SUPFAM" id="SSF50978">
    <property type="entry name" value="WD40 repeat-like"/>
    <property type="match status" value="2"/>
</dbReference>
<keyword evidence="4" id="KW-0802">TPR repeat</keyword>
<dbReference type="InterPro" id="IPR015943">
    <property type="entry name" value="WD40/YVTN_repeat-like_dom_sf"/>
</dbReference>
<dbReference type="PANTHER" id="PTHR19879">
    <property type="entry name" value="TRANSCRIPTION INITIATION FACTOR TFIID"/>
    <property type="match status" value="1"/>
</dbReference>
<feature type="repeat" description="WD" evidence="3">
    <location>
        <begin position="349"/>
        <end position="390"/>
    </location>
</feature>
<feature type="repeat" description="WD" evidence="3">
    <location>
        <begin position="391"/>
        <end position="424"/>
    </location>
</feature>
<feature type="repeat" description="WD" evidence="3">
    <location>
        <begin position="103"/>
        <end position="135"/>
    </location>
</feature>
<dbReference type="PRINTS" id="PR00320">
    <property type="entry name" value="GPROTEINBRPT"/>
</dbReference>
<dbReference type="Pfam" id="PF13424">
    <property type="entry name" value="TPR_12"/>
    <property type="match status" value="1"/>
</dbReference>
<keyword evidence="1 3" id="KW-0853">WD repeat</keyword>
<dbReference type="SMART" id="SM00320">
    <property type="entry name" value="WD40"/>
    <property type="match status" value="28"/>
</dbReference>
<evidence type="ECO:0000256" key="1">
    <source>
        <dbReference type="ARBA" id="ARBA00022574"/>
    </source>
</evidence>
<feature type="repeat" description="TPR" evidence="4">
    <location>
        <begin position="1403"/>
        <end position="1436"/>
    </location>
</feature>
<dbReference type="InterPro" id="IPR036322">
    <property type="entry name" value="WD40_repeat_dom_sf"/>
</dbReference>